<comment type="similarity">
    <text evidence="2">Belongs to the LpxB family.</text>
</comment>
<dbReference type="RefSeq" id="WP_188910445.1">
    <property type="nucleotide sequence ID" value="NZ_BMMF01000003.1"/>
</dbReference>
<evidence type="ECO:0000256" key="10">
    <source>
        <dbReference type="ARBA" id="ARBA00048975"/>
    </source>
</evidence>
<evidence type="ECO:0000256" key="8">
    <source>
        <dbReference type="ARBA" id="ARBA00022679"/>
    </source>
</evidence>
<keyword evidence="13" id="KW-1185">Reference proteome</keyword>
<gene>
    <name evidence="12" type="primary">lpxB</name>
    <name evidence="12" type="ORF">GCM10011322_10970</name>
</gene>
<evidence type="ECO:0000256" key="5">
    <source>
        <dbReference type="ARBA" id="ARBA00022516"/>
    </source>
</evidence>
<keyword evidence="7" id="KW-0328">Glycosyltransferase</keyword>
<dbReference type="SUPFAM" id="SSF53756">
    <property type="entry name" value="UDP-Glycosyltransferase/glycogen phosphorylase"/>
    <property type="match status" value="1"/>
</dbReference>
<evidence type="ECO:0000256" key="6">
    <source>
        <dbReference type="ARBA" id="ARBA00022556"/>
    </source>
</evidence>
<evidence type="ECO:0000256" key="4">
    <source>
        <dbReference type="ARBA" id="ARBA00020902"/>
    </source>
</evidence>
<comment type="catalytic activity">
    <reaction evidence="10">
        <text>a lipid X + a UDP-2-N,3-O-bis[(3R)-3-hydroxyacyl]-alpha-D-glucosamine = a lipid A disaccharide + UDP + H(+)</text>
        <dbReference type="Rhea" id="RHEA:67828"/>
        <dbReference type="ChEBI" id="CHEBI:15378"/>
        <dbReference type="ChEBI" id="CHEBI:58223"/>
        <dbReference type="ChEBI" id="CHEBI:137748"/>
        <dbReference type="ChEBI" id="CHEBI:176338"/>
        <dbReference type="ChEBI" id="CHEBI:176343"/>
        <dbReference type="EC" id="2.4.1.182"/>
    </reaction>
</comment>
<dbReference type="GO" id="GO:0008915">
    <property type="term" value="F:lipid-A-disaccharide synthase activity"/>
    <property type="evidence" value="ECO:0007669"/>
    <property type="project" value="UniProtKB-UniRule"/>
</dbReference>
<evidence type="ECO:0000256" key="9">
    <source>
        <dbReference type="ARBA" id="ARBA00023098"/>
    </source>
</evidence>
<accession>A0A917V291</accession>
<dbReference type="Pfam" id="PF02684">
    <property type="entry name" value="LpxB"/>
    <property type="match status" value="1"/>
</dbReference>
<evidence type="ECO:0000256" key="1">
    <source>
        <dbReference type="ARBA" id="ARBA00002056"/>
    </source>
</evidence>
<organism evidence="12 13">
    <name type="scientific">Salinarimonas ramus</name>
    <dbReference type="NCBI Taxonomy" id="690164"/>
    <lineage>
        <taxon>Bacteria</taxon>
        <taxon>Pseudomonadati</taxon>
        <taxon>Pseudomonadota</taxon>
        <taxon>Alphaproteobacteria</taxon>
        <taxon>Hyphomicrobiales</taxon>
        <taxon>Salinarimonadaceae</taxon>
        <taxon>Salinarimonas</taxon>
    </lineage>
</organism>
<dbReference type="NCBIfam" id="TIGR00215">
    <property type="entry name" value="lpxB"/>
    <property type="match status" value="1"/>
</dbReference>
<dbReference type="InterPro" id="IPR003835">
    <property type="entry name" value="Glyco_trans_19"/>
</dbReference>
<evidence type="ECO:0000256" key="7">
    <source>
        <dbReference type="ARBA" id="ARBA00022676"/>
    </source>
</evidence>
<dbReference type="GO" id="GO:0005543">
    <property type="term" value="F:phospholipid binding"/>
    <property type="evidence" value="ECO:0007669"/>
    <property type="project" value="TreeGrafter"/>
</dbReference>
<reference evidence="12 13" key="1">
    <citation type="journal article" date="2014" name="Int. J. Syst. Evol. Microbiol.">
        <title>Complete genome sequence of Corynebacterium casei LMG S-19264T (=DSM 44701T), isolated from a smear-ripened cheese.</title>
        <authorList>
            <consortium name="US DOE Joint Genome Institute (JGI-PGF)"/>
            <person name="Walter F."/>
            <person name="Albersmeier A."/>
            <person name="Kalinowski J."/>
            <person name="Ruckert C."/>
        </authorList>
    </citation>
    <scope>NUCLEOTIDE SEQUENCE [LARGE SCALE GENOMIC DNA]</scope>
    <source>
        <strain evidence="12 13">CGMCC 1.9161</strain>
    </source>
</reference>
<keyword evidence="6" id="KW-0441">Lipid A biosynthesis</keyword>
<keyword evidence="5" id="KW-0444">Lipid biosynthesis</keyword>
<dbReference type="EMBL" id="BMMF01000003">
    <property type="protein sequence ID" value="GGK26381.1"/>
    <property type="molecule type" value="Genomic_DNA"/>
</dbReference>
<evidence type="ECO:0000256" key="2">
    <source>
        <dbReference type="ARBA" id="ARBA00007868"/>
    </source>
</evidence>
<dbReference type="GO" id="GO:0009245">
    <property type="term" value="P:lipid A biosynthetic process"/>
    <property type="evidence" value="ECO:0007669"/>
    <property type="project" value="UniProtKB-UniRule"/>
</dbReference>
<evidence type="ECO:0000256" key="11">
    <source>
        <dbReference type="NCBIfam" id="TIGR00215"/>
    </source>
</evidence>
<keyword evidence="8" id="KW-0808">Transferase</keyword>
<comment type="function">
    <text evidence="1">Condensation of UDP-2,3-diacylglucosamine and 2,3-diacylglucosamine-1-phosphate to form lipid A disaccharide, a precursor of lipid A, a phosphorylated glycolipid that anchors the lipopolysaccharide to the outer membrane of the cell.</text>
</comment>
<dbReference type="EC" id="2.4.1.182" evidence="3 11"/>
<evidence type="ECO:0000256" key="3">
    <source>
        <dbReference type="ARBA" id="ARBA00012687"/>
    </source>
</evidence>
<evidence type="ECO:0000313" key="12">
    <source>
        <dbReference type="EMBL" id="GGK26381.1"/>
    </source>
</evidence>
<dbReference type="Proteomes" id="UP000600449">
    <property type="component" value="Unassembled WGS sequence"/>
</dbReference>
<evidence type="ECO:0000313" key="13">
    <source>
        <dbReference type="Proteomes" id="UP000600449"/>
    </source>
</evidence>
<dbReference type="PANTHER" id="PTHR30372:SF4">
    <property type="entry name" value="LIPID-A-DISACCHARIDE SYNTHASE, MITOCHONDRIAL-RELATED"/>
    <property type="match status" value="1"/>
</dbReference>
<name>A0A917V291_9HYPH</name>
<dbReference type="GO" id="GO:0016020">
    <property type="term" value="C:membrane"/>
    <property type="evidence" value="ECO:0007669"/>
    <property type="project" value="GOC"/>
</dbReference>
<proteinExistence type="inferred from homology"/>
<sequence length="386" mass="41568">MSREAPLIYLIAGEESGDALGAGLMRAIRARVPGARFVGIGGRRMAGEGLDSLFPMAELSIMGILPVLARLPSLLRRIDETTKAVLAAEPDALVLIDSPDFTHRVARRARRKRPDLTVINYVSPTVWAWRPGRARKMRAYIDHVLALKPFEPAAHARLGGPPCTYVGHPLIEHTDELRPAPGERRPIGEGPLELLVLPGSRRSEVSRLMAPFGEAIGRLREALGGREIALTLPAVDHVLPLIEAGVRDWPIAPTIVHGEEAKRAAFRRAHAALAASGTVTLELALAAVPMVVAYKVSRLEEQLRWLLTVDTIVLANLVLGEKAIPEFVQADCRGDTLAAALAPLAADTPARRAQLDAFARIDAAMDLGGETPSEAAARVTLETMAK</sequence>
<keyword evidence="9" id="KW-0443">Lipid metabolism</keyword>
<dbReference type="PANTHER" id="PTHR30372">
    <property type="entry name" value="LIPID-A-DISACCHARIDE SYNTHASE"/>
    <property type="match status" value="1"/>
</dbReference>
<dbReference type="AlphaFoldDB" id="A0A917V291"/>
<protein>
    <recommendedName>
        <fullName evidence="4 11">Lipid-A-disaccharide synthase</fullName>
        <ecNumber evidence="3 11">2.4.1.182</ecNumber>
    </recommendedName>
</protein>
<comment type="caution">
    <text evidence="12">The sequence shown here is derived from an EMBL/GenBank/DDBJ whole genome shotgun (WGS) entry which is preliminary data.</text>
</comment>